<dbReference type="RefSeq" id="WP_068914020.1">
    <property type="nucleotide sequence ID" value="NZ_MBEW02000022.1"/>
</dbReference>
<dbReference type="STRING" id="1871336.BBG48_05305"/>
<evidence type="ECO:0000313" key="2">
    <source>
        <dbReference type="Proteomes" id="UP000093352"/>
    </source>
</evidence>
<comment type="caution">
    <text evidence="1">The sequence shown here is derived from an EMBL/GenBank/DDBJ whole genome shotgun (WGS) entry which is preliminary data.</text>
</comment>
<organism evidence="1 2">
    <name type="scientific">Criibacterium bergeronii</name>
    <dbReference type="NCBI Taxonomy" id="1871336"/>
    <lineage>
        <taxon>Bacteria</taxon>
        <taxon>Bacillati</taxon>
        <taxon>Bacillota</taxon>
        <taxon>Clostridia</taxon>
        <taxon>Peptostreptococcales</taxon>
        <taxon>Filifactoraceae</taxon>
        <taxon>Criibacterium</taxon>
    </lineage>
</organism>
<proteinExistence type="predicted"/>
<accession>A0A371IJN7</accession>
<name>A0A371IJN7_9FIRM</name>
<protein>
    <submittedName>
        <fullName evidence="1">Uncharacterized protein</fullName>
    </submittedName>
</protein>
<dbReference type="EMBL" id="MBEW02000022">
    <property type="protein sequence ID" value="RDY20705.1"/>
    <property type="molecule type" value="Genomic_DNA"/>
</dbReference>
<sequence>MDKYELTLNGQILKNSKKESSNQIKIEVLDIDEAKIEEPEFKQITLEPMNTNDINANAVNFQKNVENIKNTAGLSQVGVTGTGLKACYEMKYKDFPSFNITCSHGVESQEGLSLSDETILEETSIKILTLEQGIFFTVLLPPMSDGIPRDKPLFSLCKTKYGKVITTFMDFQINGNNFEFGLIAKEYGLFFFDNKFILSDMFECQDDVYINPPTKKINLSKRIEGVKQVSGLGTRSCVFLKIRGKKYIRLTDDAFLEI</sequence>
<gene>
    <name evidence="1" type="ORF">BBG48_008450</name>
</gene>
<reference evidence="1 2" key="1">
    <citation type="journal article" date="2016" name="Genome Announc.">
        <title>Draft Genome Sequence of Criibacterium bergeronii gen. nov., sp. nov., Strain CCRI-22567T, Isolated from a Vaginal Sample from a Woman with Bacterial Vaginosis.</title>
        <authorList>
            <person name="Maheux A.F."/>
            <person name="Berube E."/>
            <person name="Boudreau D.K."/>
            <person name="Raymond F."/>
            <person name="Corbeil J."/>
            <person name="Roy P.H."/>
            <person name="Boissinot M."/>
            <person name="Omar R.F."/>
        </authorList>
    </citation>
    <scope>NUCLEOTIDE SEQUENCE [LARGE SCALE GENOMIC DNA]</scope>
    <source>
        <strain evidence="1 2">CCRI-22567</strain>
    </source>
</reference>
<evidence type="ECO:0000313" key="1">
    <source>
        <dbReference type="EMBL" id="RDY20705.1"/>
    </source>
</evidence>
<dbReference type="AlphaFoldDB" id="A0A371IJN7"/>
<keyword evidence="2" id="KW-1185">Reference proteome</keyword>
<dbReference type="Proteomes" id="UP000093352">
    <property type="component" value="Unassembled WGS sequence"/>
</dbReference>